<accession>A0A183B9L0</accession>
<keyword evidence="2" id="KW-1185">Reference proteome</keyword>
<dbReference type="Pfam" id="PF25969">
    <property type="entry name" value="NUDT9_N"/>
    <property type="match status" value="1"/>
</dbReference>
<organism evidence="3">
    <name type="scientific">Echinostoma caproni</name>
    <dbReference type="NCBI Taxonomy" id="27848"/>
    <lineage>
        <taxon>Eukaryota</taxon>
        <taxon>Metazoa</taxon>
        <taxon>Spiralia</taxon>
        <taxon>Lophotrochozoa</taxon>
        <taxon>Platyhelminthes</taxon>
        <taxon>Trematoda</taxon>
        <taxon>Digenea</taxon>
        <taxon>Plagiorchiida</taxon>
        <taxon>Echinostomata</taxon>
        <taxon>Echinostomatoidea</taxon>
        <taxon>Echinostomatidae</taxon>
        <taxon>Echinostoma</taxon>
    </lineage>
</organism>
<dbReference type="PANTHER" id="PTHR13030">
    <property type="entry name" value="NUDIX HYDROLASE"/>
    <property type="match status" value="1"/>
</dbReference>
<dbReference type="InterPro" id="IPR015797">
    <property type="entry name" value="NUDIX_hydrolase-like_dom_sf"/>
</dbReference>
<dbReference type="WBParaSite" id="ECPE_0001593501-mRNA-1">
    <property type="protein sequence ID" value="ECPE_0001593501-mRNA-1"/>
    <property type="gene ID" value="ECPE_0001593501"/>
</dbReference>
<evidence type="ECO:0000313" key="1">
    <source>
        <dbReference type="EMBL" id="VDP93167.1"/>
    </source>
</evidence>
<name>A0A183B9L0_9TREM</name>
<reference evidence="1 2" key="2">
    <citation type="submission" date="2018-11" db="EMBL/GenBank/DDBJ databases">
        <authorList>
            <consortium name="Pathogen Informatics"/>
        </authorList>
    </citation>
    <scope>NUCLEOTIDE SEQUENCE [LARGE SCALE GENOMIC DNA]</scope>
    <source>
        <strain evidence="1 2">Egypt</strain>
    </source>
</reference>
<dbReference type="GO" id="GO:0047631">
    <property type="term" value="F:ADP-ribose diphosphatase activity"/>
    <property type="evidence" value="ECO:0007669"/>
    <property type="project" value="InterPro"/>
</dbReference>
<dbReference type="EMBL" id="UZAN01062223">
    <property type="protein sequence ID" value="VDP93167.1"/>
    <property type="molecule type" value="Genomic_DNA"/>
</dbReference>
<proteinExistence type="predicted"/>
<evidence type="ECO:0000313" key="2">
    <source>
        <dbReference type="Proteomes" id="UP000272942"/>
    </source>
</evidence>
<dbReference type="OrthoDB" id="9972248at2759"/>
<protein>
    <submittedName>
        <fullName evidence="3">TauD domain-containing protein</fullName>
    </submittedName>
</protein>
<dbReference type="InterPro" id="IPR039989">
    <property type="entry name" value="NUDT9"/>
</dbReference>
<dbReference type="SUPFAM" id="SSF55811">
    <property type="entry name" value="Nudix"/>
    <property type="match status" value="1"/>
</dbReference>
<dbReference type="AlphaFoldDB" id="A0A183B9L0"/>
<evidence type="ECO:0000313" key="3">
    <source>
        <dbReference type="WBParaSite" id="ECPE_0001593501-mRNA-1"/>
    </source>
</evidence>
<sequence>MSASASLHSKCRNAAYPRADGVQRAVVPDDRVDWRVRWDDYKPISYTHSKVHGKVWADPDIEHEKGIVLKFNQLDGKVDRTSFTGVYQLNERGLPLNPRGRTGITGRGALGRWGPNHAADPIFTHHLVASVSHYPGLNHELFCSWRGNAVPLQDKFRFNHHEGFSFWDTEPPDALKRRIFANKNQNGRQVAVVSVTLRQVLKLRHTHCRATIVEFLALNEAFDSLDREALVG</sequence>
<dbReference type="Proteomes" id="UP000272942">
    <property type="component" value="Unassembled WGS sequence"/>
</dbReference>
<reference evidence="3" key="1">
    <citation type="submission" date="2016-06" db="UniProtKB">
        <authorList>
            <consortium name="WormBaseParasite"/>
        </authorList>
    </citation>
    <scope>IDENTIFICATION</scope>
</reference>
<dbReference type="PANTHER" id="PTHR13030:SF8">
    <property type="entry name" value="ADP-RIBOSE PYROPHOSPHATASE, MITOCHONDRIAL"/>
    <property type="match status" value="1"/>
</dbReference>
<gene>
    <name evidence="1" type="ORF">ECPE_LOCUS15895</name>
</gene>